<dbReference type="AlphaFoldDB" id="A0A841BIK7"/>
<dbReference type="RefSeq" id="WP_184831567.1">
    <property type="nucleotide sequence ID" value="NZ_JACHMN010000001.1"/>
</dbReference>
<feature type="transmembrane region" description="Helical" evidence="1">
    <location>
        <begin position="32"/>
        <end position="49"/>
    </location>
</feature>
<keyword evidence="3" id="KW-1185">Reference proteome</keyword>
<keyword evidence="1" id="KW-0472">Membrane</keyword>
<proteinExistence type="predicted"/>
<comment type="caution">
    <text evidence="2">The sequence shown here is derived from an EMBL/GenBank/DDBJ whole genome shotgun (WGS) entry which is preliminary data.</text>
</comment>
<feature type="transmembrane region" description="Helical" evidence="1">
    <location>
        <begin position="9"/>
        <end position="26"/>
    </location>
</feature>
<accession>A0A841BIK7</accession>
<keyword evidence="1" id="KW-1133">Transmembrane helix</keyword>
<protein>
    <submittedName>
        <fullName evidence="2">Putative membrane protein</fullName>
    </submittedName>
</protein>
<feature type="transmembrane region" description="Helical" evidence="1">
    <location>
        <begin position="183"/>
        <end position="201"/>
    </location>
</feature>
<feature type="transmembrane region" description="Helical" evidence="1">
    <location>
        <begin position="108"/>
        <end position="126"/>
    </location>
</feature>
<dbReference type="PIRSF" id="PIRSF020606">
    <property type="entry name" value="UCP020606"/>
    <property type="match status" value="1"/>
</dbReference>
<feature type="transmembrane region" description="Helical" evidence="1">
    <location>
        <begin position="56"/>
        <end position="77"/>
    </location>
</feature>
<dbReference type="Pfam" id="PF09997">
    <property type="entry name" value="DUF2238"/>
    <property type="match status" value="1"/>
</dbReference>
<keyword evidence="1" id="KW-0812">Transmembrane</keyword>
<evidence type="ECO:0000313" key="3">
    <source>
        <dbReference type="Proteomes" id="UP000587527"/>
    </source>
</evidence>
<dbReference type="Proteomes" id="UP000587527">
    <property type="component" value="Unassembled WGS sequence"/>
</dbReference>
<gene>
    <name evidence="2" type="ORF">F4553_000537</name>
</gene>
<dbReference type="InterPro" id="IPR014509">
    <property type="entry name" value="YjdF-like"/>
</dbReference>
<reference evidence="2 3" key="1">
    <citation type="submission" date="2020-08" db="EMBL/GenBank/DDBJ databases">
        <title>Sequencing the genomes of 1000 actinobacteria strains.</title>
        <authorList>
            <person name="Klenk H.-P."/>
        </authorList>
    </citation>
    <scope>NUCLEOTIDE SEQUENCE [LARGE SCALE GENOMIC DNA]</scope>
    <source>
        <strain evidence="2 3">DSM 45362</strain>
    </source>
</reference>
<organism evidence="2 3">
    <name type="scientific">Allocatelliglobosispora scoriae</name>
    <dbReference type="NCBI Taxonomy" id="643052"/>
    <lineage>
        <taxon>Bacteria</taxon>
        <taxon>Bacillati</taxon>
        <taxon>Actinomycetota</taxon>
        <taxon>Actinomycetes</taxon>
        <taxon>Micromonosporales</taxon>
        <taxon>Micromonosporaceae</taxon>
        <taxon>Allocatelliglobosispora</taxon>
    </lineage>
</organism>
<evidence type="ECO:0000256" key="1">
    <source>
        <dbReference type="SAM" id="Phobius"/>
    </source>
</evidence>
<sequence length="212" mass="23570">MSLPRGHRIALAVFLALLAVSWWRPIYPTEQALHHSLTAVALVGLVYAQHRLRLPLSSFVLALVFLTLHTVAARWIYSFVPYDEWARHLTGSTLSARFGWERNHFDRLVHFAYGLLLAPILMRVLMDRGRATVSSAVSAINVVLSTGALYELFEWGIAIALAPGMAEAYNGQQGDIWDAQKDMGLAFAGSIIGAVICALLAKRRHRLISENH</sequence>
<name>A0A841BIK7_9ACTN</name>
<evidence type="ECO:0000313" key="2">
    <source>
        <dbReference type="EMBL" id="MBB5867158.1"/>
    </source>
</evidence>
<dbReference type="InterPro" id="IPR058534">
    <property type="entry name" value="YjdF"/>
</dbReference>
<dbReference type="EMBL" id="JACHMN010000001">
    <property type="protein sequence ID" value="MBB5867158.1"/>
    <property type="molecule type" value="Genomic_DNA"/>
</dbReference>
<feature type="transmembrane region" description="Helical" evidence="1">
    <location>
        <begin position="138"/>
        <end position="163"/>
    </location>
</feature>